<proteinExistence type="predicted"/>
<sequence>MSQISLQPSPLKDGRRVLGEKSANACLSPTRSPVKGPFVSCPTPKKLLPSPSFVAQKRPIGQVDGEDAAGGIRRVQRVEARVEEAAASSQVVRSSAEREIQPESTSDAMNLDEEPEQSQQRHRPLLQDGAHGHEQAAQNYPESISRLQTVPSDPKTRKQFIQEKATLLRDKLQNAMRHVRDPQFDRRVSELEAHSRKYPRLSGPEMLGSRIQRHLEQKYGTEKDDEEEGEDAEDYQMLSTPRAHISQQLSSQEEKRAEEEEVTPKQDTSEQQRGKSPTEMLLSSPTYSSNPTTTAQGGRFDDDPQRQTVMATPHSQPRDGDGDAVDGLLRLMGTSANGSVGAVTYEGREF</sequence>
<dbReference type="GeneID" id="98150171"/>
<feature type="compositionally biased region" description="Basic and acidic residues" evidence="1">
    <location>
        <begin position="252"/>
        <end position="273"/>
    </location>
</feature>
<reference evidence="2 3" key="1">
    <citation type="submission" date="2024-07" db="EMBL/GenBank/DDBJ databases">
        <title>Section-level genome sequencing and comparative genomics of Aspergillus sections Usti and Cavernicolus.</title>
        <authorList>
            <consortium name="Lawrence Berkeley National Laboratory"/>
            <person name="Nybo J.L."/>
            <person name="Vesth T.C."/>
            <person name="Theobald S."/>
            <person name="Frisvad J.C."/>
            <person name="Larsen T.O."/>
            <person name="Kjaerboelling I."/>
            <person name="Rothschild-Mancinelli K."/>
            <person name="Lyhne E.K."/>
            <person name="Kogle M.E."/>
            <person name="Barry K."/>
            <person name="Clum A."/>
            <person name="Na H."/>
            <person name="Ledsgaard L."/>
            <person name="Lin J."/>
            <person name="Lipzen A."/>
            <person name="Kuo A."/>
            <person name="Riley R."/>
            <person name="Mondo S."/>
            <person name="Labutti K."/>
            <person name="Haridas S."/>
            <person name="Pangalinan J."/>
            <person name="Salamov A.A."/>
            <person name="Simmons B.A."/>
            <person name="Magnuson J.K."/>
            <person name="Chen J."/>
            <person name="Drula E."/>
            <person name="Henrissat B."/>
            <person name="Wiebenga A."/>
            <person name="Lubbers R.J."/>
            <person name="Gomes A.C."/>
            <person name="Macurrencykelacurrency M.R."/>
            <person name="Stajich J."/>
            <person name="Grigoriev I.V."/>
            <person name="Mortensen U.H."/>
            <person name="De Vries R.P."/>
            <person name="Baker S.E."/>
            <person name="Andersen M.R."/>
        </authorList>
    </citation>
    <scope>NUCLEOTIDE SEQUENCE [LARGE SCALE GENOMIC DNA]</scope>
    <source>
        <strain evidence="2 3">CBS 449.75</strain>
    </source>
</reference>
<feature type="compositionally biased region" description="Low complexity" evidence="1">
    <location>
        <begin position="283"/>
        <end position="294"/>
    </location>
</feature>
<dbReference type="Proteomes" id="UP001610432">
    <property type="component" value="Unassembled WGS sequence"/>
</dbReference>
<feature type="compositionally biased region" description="Low complexity" evidence="1">
    <location>
        <begin position="85"/>
        <end position="94"/>
    </location>
</feature>
<keyword evidence="3" id="KW-1185">Reference proteome</keyword>
<feature type="compositionally biased region" description="Basic and acidic residues" evidence="1">
    <location>
        <begin position="213"/>
        <end position="222"/>
    </location>
</feature>
<evidence type="ECO:0000256" key="1">
    <source>
        <dbReference type="SAM" id="MobiDB-lite"/>
    </source>
</evidence>
<name>A0ABR4LUQ6_9EURO</name>
<feature type="compositionally biased region" description="Basic and acidic residues" evidence="1">
    <location>
        <begin position="177"/>
        <end position="195"/>
    </location>
</feature>
<gene>
    <name evidence="2" type="ORF">BJX67DRAFT_50822</name>
</gene>
<organism evidence="2 3">
    <name type="scientific">Aspergillus lucknowensis</name>
    <dbReference type="NCBI Taxonomy" id="176173"/>
    <lineage>
        <taxon>Eukaryota</taxon>
        <taxon>Fungi</taxon>
        <taxon>Dikarya</taxon>
        <taxon>Ascomycota</taxon>
        <taxon>Pezizomycotina</taxon>
        <taxon>Eurotiomycetes</taxon>
        <taxon>Eurotiomycetidae</taxon>
        <taxon>Eurotiales</taxon>
        <taxon>Aspergillaceae</taxon>
        <taxon>Aspergillus</taxon>
        <taxon>Aspergillus subgen. Nidulantes</taxon>
    </lineage>
</organism>
<evidence type="ECO:0000313" key="2">
    <source>
        <dbReference type="EMBL" id="KAL2868239.1"/>
    </source>
</evidence>
<accession>A0ABR4LUQ6</accession>
<feature type="compositionally biased region" description="Polar residues" evidence="1">
    <location>
        <begin position="136"/>
        <end position="151"/>
    </location>
</feature>
<dbReference type="RefSeq" id="XP_070887218.1">
    <property type="nucleotide sequence ID" value="XM_071035099.1"/>
</dbReference>
<dbReference type="EMBL" id="JBFXLQ010000014">
    <property type="protein sequence ID" value="KAL2868239.1"/>
    <property type="molecule type" value="Genomic_DNA"/>
</dbReference>
<protein>
    <submittedName>
        <fullName evidence="2">Uncharacterized protein</fullName>
    </submittedName>
</protein>
<feature type="compositionally biased region" description="Acidic residues" evidence="1">
    <location>
        <begin position="223"/>
        <end position="234"/>
    </location>
</feature>
<feature type="compositionally biased region" description="Polar residues" evidence="1">
    <location>
        <begin position="306"/>
        <end position="315"/>
    </location>
</feature>
<evidence type="ECO:0000313" key="3">
    <source>
        <dbReference type="Proteomes" id="UP001610432"/>
    </source>
</evidence>
<comment type="caution">
    <text evidence="2">The sequence shown here is derived from an EMBL/GenBank/DDBJ whole genome shotgun (WGS) entry which is preliminary data.</text>
</comment>
<feature type="region of interest" description="Disordered" evidence="1">
    <location>
        <begin position="177"/>
        <end position="326"/>
    </location>
</feature>
<feature type="region of interest" description="Disordered" evidence="1">
    <location>
        <begin position="81"/>
        <end position="158"/>
    </location>
</feature>